<proteinExistence type="predicted"/>
<feature type="domain" description="Methyltransferase" evidence="1">
    <location>
        <begin position="50"/>
        <end position="141"/>
    </location>
</feature>
<dbReference type="Proteomes" id="UP000075025">
    <property type="component" value="Unassembled WGS sequence"/>
</dbReference>
<dbReference type="RefSeq" id="WP_058622076.1">
    <property type="nucleotide sequence ID" value="NZ_LDRT01000001.1"/>
</dbReference>
<dbReference type="AlphaFoldDB" id="A0A147F1U1"/>
<protein>
    <recommendedName>
        <fullName evidence="1">Methyltransferase domain-containing protein</fullName>
    </recommendedName>
</protein>
<dbReference type="GO" id="GO:0008168">
    <property type="term" value="F:methyltransferase activity"/>
    <property type="evidence" value="ECO:0007669"/>
    <property type="project" value="TreeGrafter"/>
</dbReference>
<reference evidence="2 3" key="1">
    <citation type="journal article" date="2016" name="Front. Microbiol.">
        <title>Genomic Resource of Rice Seed Associated Bacteria.</title>
        <authorList>
            <person name="Midha S."/>
            <person name="Bansal K."/>
            <person name="Sharma S."/>
            <person name="Kumar N."/>
            <person name="Patil P.P."/>
            <person name="Chaudhry V."/>
            <person name="Patil P.B."/>
        </authorList>
    </citation>
    <scope>NUCLEOTIDE SEQUENCE [LARGE SCALE GENOMIC DNA]</scope>
    <source>
        <strain evidence="2 3">NS220</strain>
    </source>
</reference>
<dbReference type="OrthoDB" id="9805171at2"/>
<dbReference type="InterPro" id="IPR050508">
    <property type="entry name" value="Methyltransf_Superfamily"/>
</dbReference>
<gene>
    <name evidence="2" type="ORF">NS220_00025</name>
</gene>
<evidence type="ECO:0000259" key="1">
    <source>
        <dbReference type="Pfam" id="PF13649"/>
    </source>
</evidence>
<dbReference type="InterPro" id="IPR041698">
    <property type="entry name" value="Methyltransf_25"/>
</dbReference>
<dbReference type="Pfam" id="PF13649">
    <property type="entry name" value="Methyltransf_25"/>
    <property type="match status" value="1"/>
</dbReference>
<dbReference type="PANTHER" id="PTHR42912">
    <property type="entry name" value="METHYLTRANSFERASE"/>
    <property type="match status" value="1"/>
</dbReference>
<name>A0A147F1U1_MICTE</name>
<dbReference type="PANTHER" id="PTHR42912:SF80">
    <property type="entry name" value="METHYLTRANSFERASE DOMAIN-CONTAINING PROTEIN"/>
    <property type="match status" value="1"/>
</dbReference>
<comment type="caution">
    <text evidence="2">The sequence shown here is derived from an EMBL/GenBank/DDBJ whole genome shotgun (WGS) entry which is preliminary data.</text>
</comment>
<evidence type="ECO:0000313" key="2">
    <source>
        <dbReference type="EMBL" id="KTR96826.1"/>
    </source>
</evidence>
<accession>A0A147F1U1</accession>
<dbReference type="SUPFAM" id="SSF53335">
    <property type="entry name" value="S-adenosyl-L-methionine-dependent methyltransferases"/>
    <property type="match status" value="1"/>
</dbReference>
<dbReference type="Gene3D" id="3.40.50.150">
    <property type="entry name" value="Vaccinia Virus protein VP39"/>
    <property type="match status" value="1"/>
</dbReference>
<dbReference type="InterPro" id="IPR029063">
    <property type="entry name" value="SAM-dependent_MTases_sf"/>
</dbReference>
<sequence>MTDTDRTRRFYDTVAAAYAAALPDTRAEAPLERGLIAQFVTDLPDGEGPVLDAGCGTGRLLAHLATLGASPLTGVDLSPAMAAHARASHPDIPIQVAELTALPFPDATVRGILCWYAIIHSEADEVAAISREARRVLVPGGPVLLGFQAGVGHRTIRSAYGRDAEMDAVLHEPEDVVRILEAAGFEVTAVAERTARAREKHSQGFVLARRR</sequence>
<dbReference type="CDD" id="cd02440">
    <property type="entry name" value="AdoMet_MTases"/>
    <property type="match status" value="1"/>
</dbReference>
<dbReference type="PATRIC" id="fig|2033.6.peg.6"/>
<organism evidence="2 3">
    <name type="scientific">Microbacterium testaceum</name>
    <name type="common">Aureobacterium testaceum</name>
    <name type="synonym">Brevibacterium testaceum</name>
    <dbReference type="NCBI Taxonomy" id="2033"/>
    <lineage>
        <taxon>Bacteria</taxon>
        <taxon>Bacillati</taxon>
        <taxon>Actinomycetota</taxon>
        <taxon>Actinomycetes</taxon>
        <taxon>Micrococcales</taxon>
        <taxon>Microbacteriaceae</taxon>
        <taxon>Microbacterium</taxon>
    </lineage>
</organism>
<evidence type="ECO:0000313" key="3">
    <source>
        <dbReference type="Proteomes" id="UP000075025"/>
    </source>
</evidence>
<dbReference type="EMBL" id="LDRT01000001">
    <property type="protein sequence ID" value="KTR96826.1"/>
    <property type="molecule type" value="Genomic_DNA"/>
</dbReference>